<name>A0A6A5ZHI2_9PLEO</name>
<comment type="similarity">
    <text evidence="3">Belongs to the RNase H family.</text>
</comment>
<dbReference type="GO" id="GO:0004523">
    <property type="term" value="F:RNA-DNA hybrid ribonuclease activity"/>
    <property type="evidence" value="ECO:0007669"/>
    <property type="project" value="UniProtKB-EC"/>
</dbReference>
<evidence type="ECO:0000256" key="8">
    <source>
        <dbReference type="ARBA" id="ARBA00022801"/>
    </source>
</evidence>
<evidence type="ECO:0000256" key="9">
    <source>
        <dbReference type="ARBA" id="ARBA00022842"/>
    </source>
</evidence>
<evidence type="ECO:0000256" key="3">
    <source>
        <dbReference type="ARBA" id="ARBA00005300"/>
    </source>
</evidence>
<evidence type="ECO:0000256" key="1">
    <source>
        <dbReference type="ARBA" id="ARBA00000077"/>
    </source>
</evidence>
<evidence type="ECO:0000256" key="6">
    <source>
        <dbReference type="ARBA" id="ARBA00022723"/>
    </source>
</evidence>
<sequence>MAGSAASSSSGTKRKRGGAQGYYAVKVGHKPGIYYSWADVQEQTFGYSNSKHKKFNTLVEAEAFMKGETVATSKPKQTKYYAVQKGHVPGVYEDYDSAFAQIKGFKGPQHKKFDTRQEAEAFVAAGTRNPAVNGLAYAKDEVESEASMSDARNGCKVGDNVAKKRKANDGSAVTTIVNGDMDPGTGPLPPDTDDGFDRRIKLNPDTGDLRYKTEDELNARKLQNTGEYDGWIHIYTDGSCLGNGQMAAYAGVGVYFGPRDPRNISEGLPGETQTNNRAEMSAIQRALDSVAIDRKCIIHSDSQYAQNCLTKWHIKWRTNNWRTAAGKPVENKDLIEPLLKQLEERAMAGGVTKFEWVRGHNNDPGNEAADELAVNGAREATPPIPVVDGKEDGLIDVQGSKGV</sequence>
<comment type="cofactor">
    <cofactor evidence="2">
        <name>Mg(2+)</name>
        <dbReference type="ChEBI" id="CHEBI:18420"/>
    </cofactor>
</comment>
<dbReference type="SUPFAM" id="SSF53098">
    <property type="entry name" value="Ribonuclease H-like"/>
    <property type="match status" value="1"/>
</dbReference>
<dbReference type="EMBL" id="ML977316">
    <property type="protein sequence ID" value="KAF2119020.1"/>
    <property type="molecule type" value="Genomic_DNA"/>
</dbReference>
<dbReference type="InterPro" id="IPR036397">
    <property type="entry name" value="RNaseH_sf"/>
</dbReference>
<keyword evidence="5" id="KW-0540">Nuclease</keyword>
<dbReference type="PANTHER" id="PTHR10642">
    <property type="entry name" value="RIBONUCLEASE H1"/>
    <property type="match status" value="1"/>
</dbReference>
<feature type="compositionally biased region" description="Low complexity" evidence="10">
    <location>
        <begin position="1"/>
        <end position="11"/>
    </location>
</feature>
<dbReference type="InterPro" id="IPR009027">
    <property type="entry name" value="Ribosomal_bL9/RNase_H1_N"/>
</dbReference>
<feature type="region of interest" description="Disordered" evidence="10">
    <location>
        <begin position="1"/>
        <end position="20"/>
    </location>
</feature>
<dbReference type="GO" id="GO:0003676">
    <property type="term" value="F:nucleic acid binding"/>
    <property type="evidence" value="ECO:0007669"/>
    <property type="project" value="InterPro"/>
</dbReference>
<keyword evidence="8" id="KW-0378">Hydrolase</keyword>
<keyword evidence="9" id="KW-0460">Magnesium</keyword>
<keyword evidence="7" id="KW-0255">Endonuclease</keyword>
<reference evidence="12" key="1">
    <citation type="journal article" date="2020" name="Stud. Mycol.">
        <title>101 Dothideomycetes genomes: a test case for predicting lifestyles and emergence of pathogens.</title>
        <authorList>
            <person name="Haridas S."/>
            <person name="Albert R."/>
            <person name="Binder M."/>
            <person name="Bloem J."/>
            <person name="Labutti K."/>
            <person name="Salamov A."/>
            <person name="Andreopoulos B."/>
            <person name="Baker S."/>
            <person name="Barry K."/>
            <person name="Bills G."/>
            <person name="Bluhm B."/>
            <person name="Cannon C."/>
            <person name="Castanera R."/>
            <person name="Culley D."/>
            <person name="Daum C."/>
            <person name="Ezra D."/>
            <person name="Gonzalez J."/>
            <person name="Henrissat B."/>
            <person name="Kuo A."/>
            <person name="Liang C."/>
            <person name="Lipzen A."/>
            <person name="Lutzoni F."/>
            <person name="Magnuson J."/>
            <person name="Mondo S."/>
            <person name="Nolan M."/>
            <person name="Ohm R."/>
            <person name="Pangilinan J."/>
            <person name="Park H.-J."/>
            <person name="Ramirez L."/>
            <person name="Alfaro M."/>
            <person name="Sun H."/>
            <person name="Tritt A."/>
            <person name="Yoshinaga Y."/>
            <person name="Zwiers L.-H."/>
            <person name="Turgeon B."/>
            <person name="Goodwin S."/>
            <person name="Spatafora J."/>
            <person name="Crous P."/>
            <person name="Grigoriev I."/>
        </authorList>
    </citation>
    <scope>NUCLEOTIDE SEQUENCE</scope>
    <source>
        <strain evidence="12">CBS 627.86</strain>
    </source>
</reference>
<dbReference type="SUPFAM" id="SSF55658">
    <property type="entry name" value="L9 N-domain-like"/>
    <property type="match status" value="2"/>
</dbReference>
<dbReference type="Gene3D" id="3.40.970.10">
    <property type="entry name" value="Ribonuclease H1, N-terminal domain"/>
    <property type="match status" value="2"/>
</dbReference>
<evidence type="ECO:0000256" key="7">
    <source>
        <dbReference type="ARBA" id="ARBA00022759"/>
    </source>
</evidence>
<dbReference type="CDD" id="cd09280">
    <property type="entry name" value="RNase_HI_eukaryote_like"/>
    <property type="match status" value="1"/>
</dbReference>
<dbReference type="Pfam" id="PF00075">
    <property type="entry name" value="RNase_H"/>
    <property type="match status" value="1"/>
</dbReference>
<dbReference type="InterPro" id="IPR050092">
    <property type="entry name" value="RNase_H"/>
</dbReference>
<keyword evidence="6" id="KW-0479">Metal-binding</keyword>
<dbReference type="InterPro" id="IPR012337">
    <property type="entry name" value="RNaseH-like_sf"/>
</dbReference>
<dbReference type="Pfam" id="PF01693">
    <property type="entry name" value="Cauli_VI"/>
    <property type="match status" value="2"/>
</dbReference>
<dbReference type="PANTHER" id="PTHR10642:SF26">
    <property type="entry name" value="RIBONUCLEASE H1"/>
    <property type="match status" value="1"/>
</dbReference>
<dbReference type="InterPro" id="IPR002156">
    <property type="entry name" value="RNaseH_domain"/>
</dbReference>
<accession>A0A6A5ZHI2</accession>
<dbReference type="InterPro" id="IPR037056">
    <property type="entry name" value="RNase_H1_N_sf"/>
</dbReference>
<proteinExistence type="inferred from homology"/>
<dbReference type="EC" id="3.1.26.4" evidence="4"/>
<feature type="domain" description="RNase H type-1" evidence="11">
    <location>
        <begin position="228"/>
        <end position="378"/>
    </location>
</feature>
<evidence type="ECO:0000256" key="2">
    <source>
        <dbReference type="ARBA" id="ARBA00001946"/>
    </source>
</evidence>
<dbReference type="FunFam" id="3.30.420.10:FF:000090">
    <property type="entry name" value="Ribonuclease H"/>
    <property type="match status" value="1"/>
</dbReference>
<dbReference type="AlphaFoldDB" id="A0A6A5ZHI2"/>
<comment type="catalytic activity">
    <reaction evidence="1">
        <text>Endonucleolytic cleavage to 5'-phosphomonoester.</text>
        <dbReference type="EC" id="3.1.26.4"/>
    </reaction>
</comment>
<feature type="region of interest" description="Disordered" evidence="10">
    <location>
        <begin position="174"/>
        <end position="198"/>
    </location>
</feature>
<evidence type="ECO:0000256" key="4">
    <source>
        <dbReference type="ARBA" id="ARBA00012180"/>
    </source>
</evidence>
<keyword evidence="13" id="KW-1185">Reference proteome</keyword>
<protein>
    <recommendedName>
        <fullName evidence="4">ribonuclease H</fullName>
        <ecNumber evidence="4">3.1.26.4</ecNumber>
    </recommendedName>
</protein>
<organism evidence="12 13">
    <name type="scientific">Lophiotrema nucula</name>
    <dbReference type="NCBI Taxonomy" id="690887"/>
    <lineage>
        <taxon>Eukaryota</taxon>
        <taxon>Fungi</taxon>
        <taxon>Dikarya</taxon>
        <taxon>Ascomycota</taxon>
        <taxon>Pezizomycotina</taxon>
        <taxon>Dothideomycetes</taxon>
        <taxon>Pleosporomycetidae</taxon>
        <taxon>Pleosporales</taxon>
        <taxon>Lophiotremataceae</taxon>
        <taxon>Lophiotrema</taxon>
    </lineage>
</organism>
<evidence type="ECO:0000256" key="5">
    <source>
        <dbReference type="ARBA" id="ARBA00022722"/>
    </source>
</evidence>
<evidence type="ECO:0000256" key="10">
    <source>
        <dbReference type="SAM" id="MobiDB-lite"/>
    </source>
</evidence>
<dbReference type="Gene3D" id="3.30.420.10">
    <property type="entry name" value="Ribonuclease H-like superfamily/Ribonuclease H"/>
    <property type="match status" value="1"/>
</dbReference>
<dbReference type="GO" id="GO:0043137">
    <property type="term" value="P:DNA replication, removal of RNA primer"/>
    <property type="evidence" value="ECO:0007669"/>
    <property type="project" value="TreeGrafter"/>
</dbReference>
<dbReference type="FunFam" id="3.40.970.10:FF:000001">
    <property type="entry name" value="Ribonuclease H1"/>
    <property type="match status" value="2"/>
</dbReference>
<dbReference type="InterPro" id="IPR011320">
    <property type="entry name" value="RNase_H1_N"/>
</dbReference>
<dbReference type="PROSITE" id="PS50879">
    <property type="entry name" value="RNASE_H_1"/>
    <property type="match status" value="1"/>
</dbReference>
<dbReference type="Proteomes" id="UP000799770">
    <property type="component" value="Unassembled WGS sequence"/>
</dbReference>
<gene>
    <name evidence="12" type="ORF">BDV96DRAFT_643179</name>
</gene>
<evidence type="ECO:0000313" key="13">
    <source>
        <dbReference type="Proteomes" id="UP000799770"/>
    </source>
</evidence>
<evidence type="ECO:0000313" key="12">
    <source>
        <dbReference type="EMBL" id="KAF2119020.1"/>
    </source>
</evidence>
<dbReference type="GO" id="GO:0046872">
    <property type="term" value="F:metal ion binding"/>
    <property type="evidence" value="ECO:0007669"/>
    <property type="project" value="UniProtKB-KW"/>
</dbReference>
<dbReference type="OrthoDB" id="407198at2759"/>
<evidence type="ECO:0000259" key="11">
    <source>
        <dbReference type="PROSITE" id="PS50879"/>
    </source>
</evidence>